<dbReference type="InterPro" id="IPR013785">
    <property type="entry name" value="Aldolase_TIM"/>
</dbReference>
<sequence length="311" mass="32976">MKKTLQEAPGLCRRLAWNEIDPAYLKALVALARDEDIAGTGLCAALRPARAGDPTTETTAPGAKIASARFVARKPCTLSGLPLVPVILDVYGGNAEARMSVSDGESVPAGTVVGTLRGDAAQMLTAERVMLNFLQRMSGIATQAARYVAALGDTKTRLLDTRKTTPGHRVLDKYAVGCGGAWNHRIGLFDRLMLKDNHLAADEAAAGTRLAETVRRSRAERPDLLCEVEVDSLAQIPPVLEAGADIILLDNFSLENLKKAVALIGDEAWTEISGGVSLETLPALGAVGADFVSCGALTHNVPWIDIGLDWD</sequence>
<evidence type="ECO:0000259" key="10">
    <source>
        <dbReference type="Pfam" id="PF01729"/>
    </source>
</evidence>
<dbReference type="PANTHER" id="PTHR32179">
    <property type="entry name" value="NICOTINATE-NUCLEOTIDE PYROPHOSPHORYLASE [CARBOXYLATING]"/>
    <property type="match status" value="1"/>
</dbReference>
<evidence type="ECO:0000313" key="13">
    <source>
        <dbReference type="Proteomes" id="UP000886812"/>
    </source>
</evidence>
<dbReference type="SUPFAM" id="SSF54675">
    <property type="entry name" value="Nicotinate/Quinolinate PRTase N-terminal domain-like"/>
    <property type="match status" value="1"/>
</dbReference>
<dbReference type="EMBL" id="DVOG01000082">
    <property type="protein sequence ID" value="HIV04147.1"/>
    <property type="molecule type" value="Genomic_DNA"/>
</dbReference>
<dbReference type="InterPro" id="IPR036068">
    <property type="entry name" value="Nicotinate_pribotase-like_C"/>
</dbReference>
<feature type="domain" description="Quinolinate phosphoribosyl transferase C-terminal" evidence="10">
    <location>
        <begin position="140"/>
        <end position="309"/>
    </location>
</feature>
<dbReference type="InterPro" id="IPR037128">
    <property type="entry name" value="Quinolinate_PRibosylTase_N_sf"/>
</dbReference>
<reference evidence="12" key="2">
    <citation type="journal article" date="2021" name="PeerJ">
        <title>Extensive microbial diversity within the chicken gut microbiome revealed by metagenomics and culture.</title>
        <authorList>
            <person name="Gilroy R."/>
            <person name="Ravi A."/>
            <person name="Getino M."/>
            <person name="Pursley I."/>
            <person name="Horton D.L."/>
            <person name="Alikhan N.F."/>
            <person name="Baker D."/>
            <person name="Gharbi K."/>
            <person name="Hall N."/>
            <person name="Watson M."/>
            <person name="Adriaenssens E.M."/>
            <person name="Foster-Nyarko E."/>
            <person name="Jarju S."/>
            <person name="Secka A."/>
            <person name="Antonio M."/>
            <person name="Oren A."/>
            <person name="Chaudhuri R.R."/>
            <person name="La Ragione R."/>
            <person name="Hildebrand F."/>
            <person name="Pallen M.J."/>
        </authorList>
    </citation>
    <scope>NUCLEOTIDE SEQUENCE</scope>
    <source>
        <strain evidence="12">10669</strain>
    </source>
</reference>
<organism evidence="12 13">
    <name type="scientific">Candidatus Spyradosoma merdigallinarum</name>
    <dbReference type="NCBI Taxonomy" id="2840950"/>
    <lineage>
        <taxon>Bacteria</taxon>
        <taxon>Pseudomonadati</taxon>
        <taxon>Verrucomicrobiota</taxon>
        <taxon>Opitutia</taxon>
        <taxon>Opitutia incertae sedis</taxon>
        <taxon>Candidatus Spyradosoma</taxon>
    </lineage>
</organism>
<dbReference type="GO" id="GO:0009435">
    <property type="term" value="P:NAD+ biosynthetic process"/>
    <property type="evidence" value="ECO:0007669"/>
    <property type="project" value="InterPro"/>
</dbReference>
<reference evidence="12" key="1">
    <citation type="submission" date="2020-10" db="EMBL/GenBank/DDBJ databases">
        <authorList>
            <person name="Gilroy R."/>
        </authorList>
    </citation>
    <scope>NUCLEOTIDE SEQUENCE</scope>
    <source>
        <strain evidence="12">10669</strain>
    </source>
</reference>
<dbReference type="PIRSF" id="PIRSF006250">
    <property type="entry name" value="NadC_ModD"/>
    <property type="match status" value="1"/>
</dbReference>
<evidence type="ECO:0000313" key="12">
    <source>
        <dbReference type="EMBL" id="HIV04147.1"/>
    </source>
</evidence>
<dbReference type="SUPFAM" id="SSF51690">
    <property type="entry name" value="Nicotinate/Quinolinate PRTase C-terminal domain-like"/>
    <property type="match status" value="1"/>
</dbReference>
<dbReference type="PANTHER" id="PTHR32179:SF3">
    <property type="entry name" value="NICOTINATE-NUCLEOTIDE PYROPHOSPHORYLASE [CARBOXYLATING]"/>
    <property type="match status" value="1"/>
</dbReference>
<dbReference type="CDD" id="cd01572">
    <property type="entry name" value="QPRTase"/>
    <property type="match status" value="1"/>
</dbReference>
<evidence type="ECO:0000256" key="6">
    <source>
        <dbReference type="ARBA" id="ARBA00022676"/>
    </source>
</evidence>
<dbReference type="Gene3D" id="3.20.20.70">
    <property type="entry name" value="Aldolase class I"/>
    <property type="match status" value="1"/>
</dbReference>
<dbReference type="GO" id="GO:0034213">
    <property type="term" value="P:quinolinate catabolic process"/>
    <property type="evidence" value="ECO:0007669"/>
    <property type="project" value="TreeGrafter"/>
</dbReference>
<dbReference type="Pfam" id="PF02749">
    <property type="entry name" value="QRPTase_N"/>
    <property type="match status" value="1"/>
</dbReference>
<dbReference type="InterPro" id="IPR004393">
    <property type="entry name" value="NadC"/>
</dbReference>
<evidence type="ECO:0000256" key="3">
    <source>
        <dbReference type="ARBA" id="ARBA00009400"/>
    </source>
</evidence>
<dbReference type="InterPro" id="IPR002638">
    <property type="entry name" value="Quinolinate_PRibosylTrfase_C"/>
</dbReference>
<evidence type="ECO:0000256" key="8">
    <source>
        <dbReference type="ARBA" id="ARBA00033102"/>
    </source>
</evidence>
<dbReference type="FunFam" id="3.20.20.70:FF:000030">
    <property type="entry name" value="Nicotinate-nucleotide pyrophosphorylase, carboxylating"/>
    <property type="match status" value="1"/>
</dbReference>
<evidence type="ECO:0000256" key="5">
    <source>
        <dbReference type="ARBA" id="ARBA00022642"/>
    </source>
</evidence>
<comment type="pathway">
    <text evidence="2">Cofactor biosynthesis; NAD(+) biosynthesis; nicotinate D-ribonucleotide from quinolinate: step 1/1.</text>
</comment>
<evidence type="ECO:0000256" key="4">
    <source>
        <dbReference type="ARBA" id="ARBA00011944"/>
    </source>
</evidence>
<dbReference type="GO" id="GO:0004514">
    <property type="term" value="F:nicotinate-nucleotide diphosphorylase (carboxylating) activity"/>
    <property type="evidence" value="ECO:0007669"/>
    <property type="project" value="UniProtKB-EC"/>
</dbReference>
<accession>A0A9D1NKF2</accession>
<evidence type="ECO:0000256" key="7">
    <source>
        <dbReference type="ARBA" id="ARBA00022679"/>
    </source>
</evidence>
<gene>
    <name evidence="12" type="primary">nadC</name>
    <name evidence="12" type="ORF">IAC75_03220</name>
</gene>
<dbReference type="Gene3D" id="3.90.1170.20">
    <property type="entry name" value="Quinolinate phosphoribosyl transferase, N-terminal domain"/>
    <property type="match status" value="1"/>
</dbReference>
<dbReference type="InterPro" id="IPR027277">
    <property type="entry name" value="NadC/ModD"/>
</dbReference>
<protein>
    <recommendedName>
        <fullName evidence="4">nicotinate-nucleotide diphosphorylase (carboxylating)</fullName>
        <ecNumber evidence="4">2.4.2.19</ecNumber>
    </recommendedName>
    <alternativeName>
        <fullName evidence="8">Quinolinate phosphoribosyltransferase [decarboxylating]</fullName>
    </alternativeName>
</protein>
<feature type="domain" description="Quinolinate phosphoribosyl transferase N-terminal" evidence="11">
    <location>
        <begin position="53"/>
        <end position="138"/>
    </location>
</feature>
<comment type="function">
    <text evidence="1">Involved in the catabolism of quinolinic acid (QA).</text>
</comment>
<keyword evidence="6 9" id="KW-0328">Glycosyltransferase</keyword>
<evidence type="ECO:0000256" key="2">
    <source>
        <dbReference type="ARBA" id="ARBA00004893"/>
    </source>
</evidence>
<comment type="caution">
    <text evidence="12">The sequence shown here is derived from an EMBL/GenBank/DDBJ whole genome shotgun (WGS) entry which is preliminary data.</text>
</comment>
<dbReference type="NCBIfam" id="TIGR00078">
    <property type="entry name" value="nadC"/>
    <property type="match status" value="1"/>
</dbReference>
<evidence type="ECO:0000256" key="1">
    <source>
        <dbReference type="ARBA" id="ARBA00003237"/>
    </source>
</evidence>
<keyword evidence="5" id="KW-0662">Pyridine nucleotide biosynthesis</keyword>
<evidence type="ECO:0000256" key="9">
    <source>
        <dbReference type="PIRNR" id="PIRNR006250"/>
    </source>
</evidence>
<comment type="similarity">
    <text evidence="3 9">Belongs to the NadC/ModD family.</text>
</comment>
<dbReference type="GO" id="GO:0005737">
    <property type="term" value="C:cytoplasm"/>
    <property type="evidence" value="ECO:0007669"/>
    <property type="project" value="TreeGrafter"/>
</dbReference>
<dbReference type="AlphaFoldDB" id="A0A9D1NKF2"/>
<keyword evidence="7 9" id="KW-0808">Transferase</keyword>
<name>A0A9D1NKF2_9BACT</name>
<dbReference type="Proteomes" id="UP000886812">
    <property type="component" value="Unassembled WGS sequence"/>
</dbReference>
<dbReference type="EC" id="2.4.2.19" evidence="4"/>
<evidence type="ECO:0000259" key="11">
    <source>
        <dbReference type="Pfam" id="PF02749"/>
    </source>
</evidence>
<dbReference type="Pfam" id="PF01729">
    <property type="entry name" value="QRPTase_C"/>
    <property type="match status" value="1"/>
</dbReference>
<proteinExistence type="inferred from homology"/>
<dbReference type="InterPro" id="IPR022412">
    <property type="entry name" value="Quinolinate_PRibosylTrfase_N"/>
</dbReference>